<feature type="non-terminal residue" evidence="3">
    <location>
        <position position="294"/>
    </location>
</feature>
<evidence type="ECO:0000313" key="4">
    <source>
        <dbReference type="Proteomes" id="UP001331761"/>
    </source>
</evidence>
<dbReference type="Proteomes" id="UP001331761">
    <property type="component" value="Unassembled WGS sequence"/>
</dbReference>
<evidence type="ECO:0000256" key="2">
    <source>
        <dbReference type="SAM" id="SignalP"/>
    </source>
</evidence>
<feature type="region of interest" description="Disordered" evidence="1">
    <location>
        <begin position="227"/>
        <end position="270"/>
    </location>
</feature>
<name>A0AAN8FLP5_TRICO</name>
<reference evidence="3 4" key="1">
    <citation type="submission" date="2019-10" db="EMBL/GenBank/DDBJ databases">
        <title>Assembly and Annotation for the nematode Trichostrongylus colubriformis.</title>
        <authorList>
            <person name="Martin J."/>
        </authorList>
    </citation>
    <scope>NUCLEOTIDE SEQUENCE [LARGE SCALE GENOMIC DNA]</scope>
    <source>
        <strain evidence="3">G859</strain>
        <tissue evidence="3">Whole worm</tissue>
    </source>
</reference>
<dbReference type="EMBL" id="WIXE01005150">
    <property type="protein sequence ID" value="KAK5982416.1"/>
    <property type="molecule type" value="Genomic_DNA"/>
</dbReference>
<keyword evidence="2" id="KW-0732">Signal</keyword>
<feature type="chain" id="PRO_5042826712" evidence="2">
    <location>
        <begin position="46"/>
        <end position="294"/>
    </location>
</feature>
<evidence type="ECO:0000256" key="1">
    <source>
        <dbReference type="SAM" id="MobiDB-lite"/>
    </source>
</evidence>
<dbReference type="AlphaFoldDB" id="A0AAN8FLP5"/>
<evidence type="ECO:0000313" key="3">
    <source>
        <dbReference type="EMBL" id="KAK5982416.1"/>
    </source>
</evidence>
<feature type="signal peptide" evidence="2">
    <location>
        <begin position="1"/>
        <end position="45"/>
    </location>
</feature>
<protein>
    <submittedName>
        <fullName evidence="3">Uncharacterized protein</fullName>
    </submittedName>
</protein>
<comment type="caution">
    <text evidence="3">The sequence shown here is derived from an EMBL/GenBank/DDBJ whole genome shotgun (WGS) entry which is preliminary data.</text>
</comment>
<gene>
    <name evidence="3" type="ORF">GCK32_008436</name>
</gene>
<sequence>MDCLKQAKYDHLFECTCSQPVAFDLMRTAALGLLLLLLCFKEATSECPKIHGSLWGTLQEGLCFSVTLERIKRTREYKCILRGGTTHRRRSKATCSFSKEKNLWMCFCPYGDAIPCLEALGNNLYCKNWNDVKNLLEKFLIPKKITIPSKKTKTSTSTIKTRKTPKITQLITRARPTTTTMTTTKTTTTTTIATIPTTTTTTTTSTTSTTTTTTKTTTIIITTTTTTPTTTTTTTPTTIPPTTTTTTSTTTIPPTTTTITPTTTIPPTTTITTTATTTATTATPTTTPTTTITT</sequence>
<organism evidence="3 4">
    <name type="scientific">Trichostrongylus colubriformis</name>
    <name type="common">Black scour worm</name>
    <dbReference type="NCBI Taxonomy" id="6319"/>
    <lineage>
        <taxon>Eukaryota</taxon>
        <taxon>Metazoa</taxon>
        <taxon>Ecdysozoa</taxon>
        <taxon>Nematoda</taxon>
        <taxon>Chromadorea</taxon>
        <taxon>Rhabditida</taxon>
        <taxon>Rhabditina</taxon>
        <taxon>Rhabditomorpha</taxon>
        <taxon>Strongyloidea</taxon>
        <taxon>Trichostrongylidae</taxon>
        <taxon>Trichostrongylus</taxon>
    </lineage>
</organism>
<proteinExistence type="predicted"/>
<accession>A0AAN8FLP5</accession>
<keyword evidence="4" id="KW-1185">Reference proteome</keyword>